<proteinExistence type="predicted"/>
<dbReference type="Pfam" id="PF12796">
    <property type="entry name" value="Ank_2"/>
    <property type="match status" value="2"/>
</dbReference>
<dbReference type="GO" id="GO:0051059">
    <property type="term" value="F:NF-kappaB binding"/>
    <property type="evidence" value="ECO:0007669"/>
    <property type="project" value="TreeGrafter"/>
</dbReference>
<dbReference type="SUPFAM" id="SSF48403">
    <property type="entry name" value="Ankyrin repeat"/>
    <property type="match status" value="1"/>
</dbReference>
<dbReference type="PROSITE" id="PS50088">
    <property type="entry name" value="ANK_REPEAT"/>
    <property type="match status" value="3"/>
</dbReference>
<dbReference type="PANTHER" id="PTHR46680:SF2">
    <property type="entry name" value="NF-KAPPA-B INHIBITOR ZETA"/>
    <property type="match status" value="1"/>
</dbReference>
<accession>A0A0L8HZF7</accession>
<dbReference type="AlphaFoldDB" id="A0A0L8HZF7"/>
<evidence type="ECO:0000256" key="2">
    <source>
        <dbReference type="ARBA" id="ARBA00023043"/>
    </source>
</evidence>
<feature type="repeat" description="ANK" evidence="3">
    <location>
        <begin position="493"/>
        <end position="525"/>
    </location>
</feature>
<protein>
    <submittedName>
        <fullName evidence="4">Uncharacterized protein</fullName>
    </submittedName>
</protein>
<keyword evidence="1" id="KW-0677">Repeat</keyword>
<reference evidence="4" key="1">
    <citation type="submission" date="2015-07" db="EMBL/GenBank/DDBJ databases">
        <title>MeaNS - Measles Nucleotide Surveillance Program.</title>
        <authorList>
            <person name="Tran T."/>
            <person name="Druce J."/>
        </authorList>
    </citation>
    <scope>NUCLEOTIDE SEQUENCE</scope>
    <source>
        <strain evidence="4">UCB-OBI-ISO-001</strain>
        <tissue evidence="4">Gonad</tissue>
    </source>
</reference>
<feature type="repeat" description="ANK" evidence="3">
    <location>
        <begin position="459"/>
        <end position="491"/>
    </location>
</feature>
<dbReference type="OrthoDB" id="10254947at2759"/>
<dbReference type="SMART" id="SM00248">
    <property type="entry name" value="ANK"/>
    <property type="match status" value="6"/>
</dbReference>
<dbReference type="InterPro" id="IPR002110">
    <property type="entry name" value="Ankyrin_rpt"/>
</dbReference>
<dbReference type="EMBL" id="KQ417023">
    <property type="protein sequence ID" value="KOF94155.1"/>
    <property type="molecule type" value="Genomic_DNA"/>
</dbReference>
<dbReference type="STRING" id="37653.A0A0L8HZF7"/>
<dbReference type="Gene3D" id="1.25.40.20">
    <property type="entry name" value="Ankyrin repeat-containing domain"/>
    <property type="match status" value="1"/>
</dbReference>
<feature type="repeat" description="ANK" evidence="3">
    <location>
        <begin position="386"/>
        <end position="418"/>
    </location>
</feature>
<evidence type="ECO:0000256" key="1">
    <source>
        <dbReference type="ARBA" id="ARBA00022737"/>
    </source>
</evidence>
<gene>
    <name evidence="4" type="ORF">OCBIM_22002633mg</name>
</gene>
<dbReference type="GO" id="GO:0071356">
    <property type="term" value="P:cellular response to tumor necrosis factor"/>
    <property type="evidence" value="ECO:0007669"/>
    <property type="project" value="TreeGrafter"/>
</dbReference>
<dbReference type="InterPro" id="IPR051070">
    <property type="entry name" value="NF-kappa-B_inhibitor"/>
</dbReference>
<dbReference type="KEGG" id="obi:106867873"/>
<dbReference type="PANTHER" id="PTHR46680">
    <property type="entry name" value="NF-KAPPA-B INHIBITOR ALPHA"/>
    <property type="match status" value="1"/>
</dbReference>
<dbReference type="InterPro" id="IPR036770">
    <property type="entry name" value="Ankyrin_rpt-contain_sf"/>
</dbReference>
<dbReference type="GO" id="GO:0005829">
    <property type="term" value="C:cytosol"/>
    <property type="evidence" value="ECO:0007669"/>
    <property type="project" value="TreeGrafter"/>
</dbReference>
<keyword evidence="2 3" id="KW-0040">ANK repeat</keyword>
<organism evidence="4">
    <name type="scientific">Octopus bimaculoides</name>
    <name type="common">California two-spotted octopus</name>
    <dbReference type="NCBI Taxonomy" id="37653"/>
    <lineage>
        <taxon>Eukaryota</taxon>
        <taxon>Metazoa</taxon>
        <taxon>Spiralia</taxon>
        <taxon>Lophotrochozoa</taxon>
        <taxon>Mollusca</taxon>
        <taxon>Cephalopoda</taxon>
        <taxon>Coleoidea</taxon>
        <taxon>Octopodiformes</taxon>
        <taxon>Octopoda</taxon>
        <taxon>Incirrata</taxon>
        <taxon>Octopodidae</taxon>
        <taxon>Octopus</taxon>
    </lineage>
</organism>
<name>A0A0L8HZF7_OCTBM</name>
<evidence type="ECO:0000313" key="4">
    <source>
        <dbReference type="EMBL" id="KOF94155.1"/>
    </source>
</evidence>
<dbReference type="PROSITE" id="PS50297">
    <property type="entry name" value="ANK_REP_REGION"/>
    <property type="match status" value="3"/>
</dbReference>
<sequence length="584" mass="65475">MDVVSRNYELKSLNKSCGNVNIDESEESHSIAVEVLANLLSGTSYQNENVKQQIDLPMYPTLKLNDGYAKEMSSFANLPSVSSYLQPTVTSNNPVFNTKSQYQHQPHISEANKTCPFVLSTSIPLTTSKSDLTLPTETDTDMTNDSNLPYLNQDSMMKIHPDNVDSLLIVKRTSNNSKVYRVKRVKIDEILNILNESRTRKSSILSNASLDDSCSTKSELLTRKRLMAQFSANTNQSRENSLLFFQFPGFGINSDSMDDSQHLKNTIGLFSQNSLENRTKSCLPLKKRKIKSTFQATKPFKPHNTNVSIVTGDKEKFILIYKSEQSQLLTDNDEKLRKEIEIALKQDEDGDLPLHIAVAHKNLALIGSFCKLIQQAGKTVDRFNKKKLTPLHLCVKMNYSKGVRKLIKMGADMNLSDGNGNSAVHLAVSYSHFECFDVILKTCSSMENCKPNLDSHNYEGLTPLHTSVQKQNIEMARKLLKAGADPDSKDYKSGRTPLFFAVENQNQDIIKLLLENKASIDIQNFAGHTPFLVANGRKYQEICKLLVDQGADAHGMVFDDLACNYKTSNVKYQLKNKLVANQSS</sequence>
<evidence type="ECO:0000256" key="3">
    <source>
        <dbReference type="PROSITE-ProRule" id="PRU00023"/>
    </source>
</evidence>